<dbReference type="AlphaFoldDB" id="A0A0N4YVM6"/>
<evidence type="ECO:0000313" key="1">
    <source>
        <dbReference type="EMBL" id="VDL85045.1"/>
    </source>
</evidence>
<accession>A0A0N4YVM6</accession>
<dbReference type="EMBL" id="UYSL01026158">
    <property type="protein sequence ID" value="VDL85045.1"/>
    <property type="molecule type" value="Genomic_DNA"/>
</dbReference>
<evidence type="ECO:0000313" key="2">
    <source>
        <dbReference type="Proteomes" id="UP000271162"/>
    </source>
</evidence>
<keyword evidence="2" id="KW-1185">Reference proteome</keyword>
<dbReference type="Proteomes" id="UP000271162">
    <property type="component" value="Unassembled WGS sequence"/>
</dbReference>
<name>A0A0N4YVM6_NIPBR</name>
<evidence type="ECO:0000313" key="3">
    <source>
        <dbReference type="WBParaSite" id="NBR_0002129801-mRNA-1"/>
    </source>
</evidence>
<reference evidence="1 2" key="2">
    <citation type="submission" date="2018-11" db="EMBL/GenBank/DDBJ databases">
        <authorList>
            <consortium name="Pathogen Informatics"/>
        </authorList>
    </citation>
    <scope>NUCLEOTIDE SEQUENCE [LARGE SCALE GENOMIC DNA]</scope>
</reference>
<organism evidence="3">
    <name type="scientific">Nippostrongylus brasiliensis</name>
    <name type="common">Rat hookworm</name>
    <dbReference type="NCBI Taxonomy" id="27835"/>
    <lineage>
        <taxon>Eukaryota</taxon>
        <taxon>Metazoa</taxon>
        <taxon>Ecdysozoa</taxon>
        <taxon>Nematoda</taxon>
        <taxon>Chromadorea</taxon>
        <taxon>Rhabditida</taxon>
        <taxon>Rhabditina</taxon>
        <taxon>Rhabditomorpha</taxon>
        <taxon>Strongyloidea</taxon>
        <taxon>Heligmosomidae</taxon>
        <taxon>Nippostrongylus</taxon>
    </lineage>
</organism>
<sequence length="221" mass="24374">MSPAWLPSLFSLFVPRPCRLHRPSPLYYSSSVVTVLAYSPPPLLVTAPSLLVSAPPSQVRRCCFIRLLVSTRLIHYRCIRFATANSKCLVSHVISQQPRSTSYVPPPSTAPHGNGSDFGDAALGDTHAVATRAIASACKVQEATTGGRRGERATEEVVEERSAANRIASCQSQQPLERILREKIRIVQNDSGEDRRERIEEICTLSEDINRRIAVLEKNLA</sequence>
<proteinExistence type="predicted"/>
<protein>
    <submittedName>
        <fullName evidence="1 3">Uncharacterized protein</fullName>
    </submittedName>
</protein>
<reference evidence="3" key="1">
    <citation type="submission" date="2017-02" db="UniProtKB">
        <authorList>
            <consortium name="WormBaseParasite"/>
        </authorList>
    </citation>
    <scope>IDENTIFICATION</scope>
</reference>
<gene>
    <name evidence="1" type="ORF">NBR_LOCUS21299</name>
</gene>
<dbReference type="WBParaSite" id="NBR_0002129801-mRNA-1">
    <property type="protein sequence ID" value="NBR_0002129801-mRNA-1"/>
    <property type="gene ID" value="NBR_0002129801"/>
</dbReference>